<dbReference type="Pfam" id="PF13443">
    <property type="entry name" value="HTH_26"/>
    <property type="match status" value="1"/>
</dbReference>
<dbReference type="Gene3D" id="1.10.260.40">
    <property type="entry name" value="lambda repressor-like DNA-binding domains"/>
    <property type="match status" value="1"/>
</dbReference>
<gene>
    <name evidence="2" type="ORF">CI088_10910</name>
</gene>
<dbReference type="EMBL" id="PIEU01000088">
    <property type="protein sequence ID" value="PZL72115.1"/>
    <property type="molecule type" value="Genomic_DNA"/>
</dbReference>
<protein>
    <recommendedName>
        <fullName evidence="1">HTH cro/C1-type domain-containing protein</fullName>
    </recommendedName>
</protein>
<dbReference type="GO" id="GO:0003677">
    <property type="term" value="F:DNA binding"/>
    <property type="evidence" value="ECO:0007669"/>
    <property type="project" value="InterPro"/>
</dbReference>
<feature type="domain" description="HTH cro/C1-type" evidence="1">
    <location>
        <begin position="5"/>
        <end position="62"/>
    </location>
</feature>
<dbReference type="RefSeq" id="WP_111248208.1">
    <property type="nucleotide sequence ID" value="NZ_PIEU01000088.1"/>
</dbReference>
<dbReference type="CDD" id="cd00093">
    <property type="entry name" value="HTH_XRE"/>
    <property type="match status" value="1"/>
</dbReference>
<reference evidence="2 3" key="1">
    <citation type="submission" date="2017-11" db="EMBL/GenBank/DDBJ databases">
        <title>Draft genome sequence of Enterococcus plantarum TRW2 strain isolated from lettuce.</title>
        <authorList>
            <person name="Kim E.B."/>
            <person name="Marco M.L."/>
            <person name="Williams T.R."/>
            <person name="You I.H."/>
        </authorList>
    </citation>
    <scope>NUCLEOTIDE SEQUENCE [LARGE SCALE GENOMIC DNA]</scope>
    <source>
        <strain evidence="2 3">TRW2</strain>
    </source>
</reference>
<dbReference type="AlphaFoldDB" id="A0A2W4B7S1"/>
<dbReference type="SUPFAM" id="SSF47413">
    <property type="entry name" value="lambda repressor-like DNA-binding domains"/>
    <property type="match status" value="1"/>
</dbReference>
<dbReference type="InterPro" id="IPR001387">
    <property type="entry name" value="Cro/C1-type_HTH"/>
</dbReference>
<name>A0A2W4B7S1_9ENTE</name>
<keyword evidence="3" id="KW-1185">Reference proteome</keyword>
<proteinExistence type="predicted"/>
<evidence type="ECO:0000259" key="1">
    <source>
        <dbReference type="PROSITE" id="PS50943"/>
    </source>
</evidence>
<evidence type="ECO:0000313" key="3">
    <source>
        <dbReference type="Proteomes" id="UP000249828"/>
    </source>
</evidence>
<sequence>MKNKLYNVLKEKKVSISELSNKTKLSRTTLTALTKDDILLSKTKIGTLETIAKALNVFVSEIIGDNFEAKIVTLLRVSEDDFSKFFSKTPNLDGVDDLEFIYIVKVAIYTESSIKYLYLSLSTYYSRFSEVEANWNKLDNHYRKLDCPNSFLINVLDEIDFLILKKQNSVFFEELNMPSPNQLINEYDLLKYNLIPVILKTLGLRLKEEYSLLNNEVLNYYKNDGIWIPNFIIFEFETFNESADIDAVNFQNYEIDSPFVYGYFFSSEKLIHPKIFNNTILTGYNSRNSRK</sequence>
<dbReference type="Proteomes" id="UP000249828">
    <property type="component" value="Unassembled WGS sequence"/>
</dbReference>
<evidence type="ECO:0000313" key="2">
    <source>
        <dbReference type="EMBL" id="PZL72115.1"/>
    </source>
</evidence>
<organism evidence="2 3">
    <name type="scientific">Enterococcus plantarum</name>
    <dbReference type="NCBI Taxonomy" id="1077675"/>
    <lineage>
        <taxon>Bacteria</taxon>
        <taxon>Bacillati</taxon>
        <taxon>Bacillota</taxon>
        <taxon>Bacilli</taxon>
        <taxon>Lactobacillales</taxon>
        <taxon>Enterococcaceae</taxon>
        <taxon>Enterococcus</taxon>
    </lineage>
</organism>
<dbReference type="SMART" id="SM00530">
    <property type="entry name" value="HTH_XRE"/>
    <property type="match status" value="1"/>
</dbReference>
<dbReference type="InterPro" id="IPR010982">
    <property type="entry name" value="Lambda_DNA-bd_dom_sf"/>
</dbReference>
<dbReference type="PROSITE" id="PS50943">
    <property type="entry name" value="HTH_CROC1"/>
    <property type="match status" value="1"/>
</dbReference>
<comment type="caution">
    <text evidence="2">The sequence shown here is derived from an EMBL/GenBank/DDBJ whole genome shotgun (WGS) entry which is preliminary data.</text>
</comment>
<accession>A0A2W4B7S1</accession>